<evidence type="ECO:0000256" key="1">
    <source>
        <dbReference type="ARBA" id="ARBA00004170"/>
    </source>
</evidence>
<evidence type="ECO:0000313" key="7">
    <source>
        <dbReference type="EMBL" id="KGF87871.1"/>
    </source>
</evidence>
<dbReference type="GO" id="GO:0009654">
    <property type="term" value="C:photosystem II oxygen evolving complex"/>
    <property type="evidence" value="ECO:0007669"/>
    <property type="project" value="InterPro"/>
</dbReference>
<dbReference type="EMBL" id="JNAH01000004">
    <property type="protein sequence ID" value="KGF87871.1"/>
    <property type="molecule type" value="Genomic_DNA"/>
</dbReference>
<dbReference type="Proteomes" id="UP000030598">
    <property type="component" value="Unassembled WGS sequence"/>
</dbReference>
<dbReference type="GO" id="GO:0015979">
    <property type="term" value="P:photosynthesis"/>
    <property type="evidence" value="ECO:0007669"/>
    <property type="project" value="UniProtKB-UniRule"/>
</dbReference>
<evidence type="ECO:0000256" key="4">
    <source>
        <dbReference type="ARBA" id="ARBA00023276"/>
    </source>
</evidence>
<comment type="subcellular location">
    <subcellularLocation>
        <location evidence="5">Cellular thylakoid membrane</location>
        <topology evidence="5">Peripheral membrane protein</topology>
        <orientation evidence="5">Cytoplasmic side</orientation>
    </subcellularLocation>
    <subcellularLocation>
        <location evidence="1">Membrane</location>
        <topology evidence="1">Peripheral membrane protein</topology>
    </subcellularLocation>
</comment>
<dbReference type="PANTHER" id="PTHR34963">
    <property type="match status" value="1"/>
</dbReference>
<reference evidence="8" key="1">
    <citation type="journal article" date="2014" name="Sci. Data">
        <title>Genomes of diverse isolates of the marine cyanobacterium Prochlorococcus.</title>
        <authorList>
            <person name="Biller S."/>
            <person name="Berube P."/>
            <person name="Thompson J."/>
            <person name="Kelly L."/>
            <person name="Roggensack S."/>
            <person name="Awad L."/>
            <person name="Roache-Johnson K."/>
            <person name="Ding H."/>
            <person name="Giovannoni S.J."/>
            <person name="Moore L.R."/>
            <person name="Chisholm S.W."/>
        </authorList>
    </citation>
    <scope>NUCLEOTIDE SEQUENCE [LARGE SCALE GENOMIC DNA]</scope>
    <source>
        <strain evidence="8">GP2</strain>
    </source>
</reference>
<dbReference type="GO" id="GO:0031676">
    <property type="term" value="C:plasma membrane-derived thylakoid membrane"/>
    <property type="evidence" value="ECO:0007669"/>
    <property type="project" value="UniProtKB-SubCell"/>
</dbReference>
<evidence type="ECO:0000313" key="8">
    <source>
        <dbReference type="Proteomes" id="UP000030598"/>
    </source>
</evidence>
<dbReference type="PANTHER" id="PTHR34963:SF2">
    <property type="entry name" value="PHOTOSYSTEM II REACTION CENTER PSB28 PROTEIN, CHLOROPLASTIC"/>
    <property type="match status" value="1"/>
</dbReference>
<accession>A0A0A1ZH42</accession>
<evidence type="ECO:0000256" key="5">
    <source>
        <dbReference type="HAMAP-Rule" id="MF_01370"/>
    </source>
</evidence>
<keyword evidence="3 5" id="KW-0472">Membrane</keyword>
<dbReference type="InterPro" id="IPR038676">
    <property type="entry name" value="Psb28_c1_sf"/>
</dbReference>
<keyword evidence="4 5" id="KW-0604">Photosystem II</keyword>
<dbReference type="eggNOG" id="ENOG5031GDS">
    <property type="taxonomic scope" value="Bacteria"/>
</dbReference>
<dbReference type="STRING" id="59925.EU91_0905"/>
<keyword evidence="5" id="KW-0793">Thylakoid</keyword>
<organism evidence="7 8">
    <name type="scientific">Prochlorococcus marinus str. GP2</name>
    <dbReference type="NCBI Taxonomy" id="59925"/>
    <lineage>
        <taxon>Bacteria</taxon>
        <taxon>Bacillati</taxon>
        <taxon>Cyanobacteriota</taxon>
        <taxon>Cyanophyceae</taxon>
        <taxon>Synechococcales</taxon>
        <taxon>Prochlorococcaceae</taxon>
        <taxon>Prochlorococcus</taxon>
    </lineage>
</organism>
<comment type="subunit">
    <text evidence="5">Part of the photosystem II complex.</text>
</comment>
<comment type="caution">
    <text evidence="7">The sequence shown here is derived from an EMBL/GenBank/DDBJ whole genome shotgun (WGS) entry which is preliminary data.</text>
</comment>
<name>A0A0A1ZH42_PROMR</name>
<comment type="similarity">
    <text evidence="5 6">Belongs to the Psb28 family.</text>
</comment>
<evidence type="ECO:0000256" key="2">
    <source>
        <dbReference type="ARBA" id="ARBA00022531"/>
    </source>
</evidence>
<dbReference type="Gene3D" id="2.40.30.220">
    <property type="entry name" value="Photosystem II Psb28"/>
    <property type="match status" value="1"/>
</dbReference>
<dbReference type="NCBIfam" id="TIGR03047">
    <property type="entry name" value="PS_II_psb28"/>
    <property type="match status" value="1"/>
</dbReference>
<evidence type="ECO:0000256" key="3">
    <source>
        <dbReference type="ARBA" id="ARBA00023136"/>
    </source>
</evidence>
<protein>
    <recommendedName>
        <fullName evidence="5 6">Photosystem II reaction center Psb28 protein</fullName>
    </recommendedName>
    <alternativeName>
        <fullName evidence="5">Photosystem II 13 kDa protein</fullName>
    </alternativeName>
    <alternativeName>
        <fullName evidence="5">Photosystem II reaction center W protein</fullName>
    </alternativeName>
</protein>
<evidence type="ECO:0000256" key="6">
    <source>
        <dbReference type="RuleBase" id="RU003509"/>
    </source>
</evidence>
<sequence>MTANKDAKIQFYEGTDEPVVPEIRLTRSKDGTTGQALFLFEKPQALSSITDGEITGMRMIDSEGEILTREVKVKFVDGEPIFLEAAYIWKNTSDFDRFMRFANSYAKSNGLGYSEKK</sequence>
<dbReference type="HAMAP" id="MF_01370">
    <property type="entry name" value="PSII_Psb28"/>
    <property type="match status" value="1"/>
</dbReference>
<dbReference type="AlphaFoldDB" id="A0A0A1ZH42"/>
<proteinExistence type="inferred from homology"/>
<dbReference type="OrthoDB" id="559598at2"/>
<gene>
    <name evidence="5" type="primary">psb28</name>
    <name evidence="7" type="ORF">EU91_0905</name>
</gene>
<dbReference type="Pfam" id="PF03912">
    <property type="entry name" value="Psb28"/>
    <property type="match status" value="1"/>
</dbReference>
<keyword evidence="2 5" id="KW-0602">Photosynthesis</keyword>
<dbReference type="InterPro" id="IPR005610">
    <property type="entry name" value="PSII_Psb28_class-1"/>
</dbReference>
<dbReference type="RefSeq" id="WP_032524404.1">
    <property type="nucleotide sequence ID" value="NZ_CP138934.1"/>
</dbReference>